<dbReference type="AlphaFoldDB" id="A0A9N9DKX5"/>
<dbReference type="EMBL" id="CAJVPV010009187">
    <property type="protein sequence ID" value="CAG8639067.1"/>
    <property type="molecule type" value="Genomic_DNA"/>
</dbReference>
<sequence>MRAHYYNETYNEDDDIIPEYSKDLSFALNRFTILEYDPKFYVIPGIDGPLNLTCQYHIKVAVASWINAGIIAFSFMVYFLFIPVGILVHEAGVRIRESIRNEWIYRKECFEAWKLQKKYREERKRRENTINNESGVDCEENTIKDISRVNGEVKNEIHINMNES</sequence>
<evidence type="ECO:0000313" key="3">
    <source>
        <dbReference type="Proteomes" id="UP000789342"/>
    </source>
</evidence>
<organism evidence="2 3">
    <name type="scientific">Acaulospora morrowiae</name>
    <dbReference type="NCBI Taxonomy" id="94023"/>
    <lineage>
        <taxon>Eukaryota</taxon>
        <taxon>Fungi</taxon>
        <taxon>Fungi incertae sedis</taxon>
        <taxon>Mucoromycota</taxon>
        <taxon>Glomeromycotina</taxon>
        <taxon>Glomeromycetes</taxon>
        <taxon>Diversisporales</taxon>
        <taxon>Acaulosporaceae</taxon>
        <taxon>Acaulospora</taxon>
    </lineage>
</organism>
<keyword evidence="1" id="KW-0472">Membrane</keyword>
<feature type="transmembrane region" description="Helical" evidence="1">
    <location>
        <begin position="65"/>
        <end position="88"/>
    </location>
</feature>
<evidence type="ECO:0000256" key="1">
    <source>
        <dbReference type="SAM" id="Phobius"/>
    </source>
</evidence>
<evidence type="ECO:0000313" key="2">
    <source>
        <dbReference type="EMBL" id="CAG8639067.1"/>
    </source>
</evidence>
<gene>
    <name evidence="2" type="ORF">AMORRO_LOCUS9434</name>
</gene>
<keyword evidence="3" id="KW-1185">Reference proteome</keyword>
<keyword evidence="1" id="KW-0812">Transmembrane</keyword>
<name>A0A9N9DKX5_9GLOM</name>
<protein>
    <submittedName>
        <fullName evidence="2">15673_t:CDS:1</fullName>
    </submittedName>
</protein>
<keyword evidence="1" id="KW-1133">Transmembrane helix</keyword>
<dbReference type="Proteomes" id="UP000789342">
    <property type="component" value="Unassembled WGS sequence"/>
</dbReference>
<proteinExistence type="predicted"/>
<accession>A0A9N9DKX5</accession>
<reference evidence="2" key="1">
    <citation type="submission" date="2021-06" db="EMBL/GenBank/DDBJ databases">
        <authorList>
            <person name="Kallberg Y."/>
            <person name="Tangrot J."/>
            <person name="Rosling A."/>
        </authorList>
    </citation>
    <scope>NUCLEOTIDE SEQUENCE</scope>
    <source>
        <strain evidence="2">CL551</strain>
    </source>
</reference>
<comment type="caution">
    <text evidence="2">The sequence shown here is derived from an EMBL/GenBank/DDBJ whole genome shotgun (WGS) entry which is preliminary data.</text>
</comment>